<protein>
    <recommendedName>
        <fullName evidence="2">VWFA domain-containing protein</fullName>
    </recommendedName>
</protein>
<reference evidence="1" key="1">
    <citation type="submission" date="2015-07" db="EMBL/GenBank/DDBJ databases">
        <title>Adaptation to a free-living lifestyle via gene acquisitions in the diplomonad Trepomonas sp. PC1.</title>
        <authorList>
            <person name="Xu F."/>
            <person name="Jerlstrom-Hultqvist J."/>
            <person name="Kolisko M."/>
            <person name="Simpson A.G.B."/>
            <person name="Roger A.J."/>
            <person name="Svard S.G."/>
            <person name="Andersson J.O."/>
        </authorList>
    </citation>
    <scope>NUCLEOTIDE SEQUENCE</scope>
    <source>
        <strain evidence="1">PC1</strain>
    </source>
</reference>
<feature type="non-terminal residue" evidence="1">
    <location>
        <position position="1"/>
    </location>
</feature>
<name>A0A146K582_9EUKA</name>
<dbReference type="InterPro" id="IPR036465">
    <property type="entry name" value="vWFA_dom_sf"/>
</dbReference>
<feature type="non-terminal residue" evidence="1">
    <location>
        <position position="394"/>
    </location>
</feature>
<proteinExistence type="predicted"/>
<accession>A0A146K582</accession>
<evidence type="ECO:0008006" key="2">
    <source>
        <dbReference type="Google" id="ProtNLM"/>
    </source>
</evidence>
<dbReference type="AlphaFoldDB" id="A0A146K582"/>
<dbReference type="SUPFAM" id="SSF53300">
    <property type="entry name" value="vWA-like"/>
    <property type="match status" value="1"/>
</dbReference>
<organism evidence="1">
    <name type="scientific">Trepomonas sp. PC1</name>
    <dbReference type="NCBI Taxonomy" id="1076344"/>
    <lineage>
        <taxon>Eukaryota</taxon>
        <taxon>Metamonada</taxon>
        <taxon>Diplomonadida</taxon>
        <taxon>Hexamitidae</taxon>
        <taxon>Hexamitinae</taxon>
        <taxon>Trepomonas</taxon>
    </lineage>
</organism>
<dbReference type="EMBL" id="GDID01004554">
    <property type="protein sequence ID" value="JAP92052.1"/>
    <property type="molecule type" value="Transcribed_RNA"/>
</dbReference>
<sequence>DIVIAVDVSGSTGGNKLYSDIVINILRNKEKQILHVIEWDTQLRPTTLERCIEDRQKMVSHGGTSPIPVAQWCQDQNFHGRLVLITDGQVGVSAVDGCDKFLQQHGFKFVEVYLIFTGGTVNQSVSCPFVRHSPHEIKTINNAADQPDVIRVNKQDMALVLDMSSIQSEDDFNQKYQVLERAIIARTMGTSEDKEVRAQLLQVQKRVVAEMSTRQEKKTDISPSARLYEALCQKNIVEAEKMVKTICSEVGTANMDFHNKMQFLLRMTEGGIRKAFSANEIASQKAVYAQQAPNVDVEDVKIDESTSQQSQFVCPVTLSDEVGENVVLLLKDGPPLLQGVEKKIVDQVLECPLVLLSQNKDFEELKALLVNRIEHAVSLEGFQGVLQANRDQMI</sequence>
<evidence type="ECO:0000313" key="1">
    <source>
        <dbReference type="EMBL" id="JAP92052.1"/>
    </source>
</evidence>
<gene>
    <name evidence="1" type="ORF">TPC1_16127</name>
</gene>